<evidence type="ECO:0000313" key="7">
    <source>
        <dbReference type="EMBL" id="CAG8674082.1"/>
    </source>
</evidence>
<feature type="region of interest" description="Disordered" evidence="5">
    <location>
        <begin position="54"/>
        <end position="81"/>
    </location>
</feature>
<dbReference type="AlphaFoldDB" id="A0A9N9EJC1"/>
<gene>
    <name evidence="7" type="ORF">RFULGI_LOCUS9348</name>
</gene>
<evidence type="ECO:0000256" key="6">
    <source>
        <dbReference type="SAM" id="Phobius"/>
    </source>
</evidence>
<evidence type="ECO:0000313" key="8">
    <source>
        <dbReference type="Proteomes" id="UP000789396"/>
    </source>
</evidence>
<organism evidence="7 8">
    <name type="scientific">Racocetra fulgida</name>
    <dbReference type="NCBI Taxonomy" id="60492"/>
    <lineage>
        <taxon>Eukaryota</taxon>
        <taxon>Fungi</taxon>
        <taxon>Fungi incertae sedis</taxon>
        <taxon>Mucoromycota</taxon>
        <taxon>Glomeromycotina</taxon>
        <taxon>Glomeromycetes</taxon>
        <taxon>Diversisporales</taxon>
        <taxon>Gigasporaceae</taxon>
        <taxon>Racocetra</taxon>
    </lineage>
</organism>
<feature type="compositionally biased region" description="Basic and acidic residues" evidence="5">
    <location>
        <begin position="60"/>
        <end position="69"/>
    </location>
</feature>
<proteinExistence type="predicted"/>
<dbReference type="GO" id="GO:0016020">
    <property type="term" value="C:membrane"/>
    <property type="evidence" value="ECO:0007669"/>
    <property type="project" value="UniProtKB-SubCell"/>
</dbReference>
<evidence type="ECO:0000256" key="4">
    <source>
        <dbReference type="ARBA" id="ARBA00023136"/>
    </source>
</evidence>
<keyword evidence="2 6" id="KW-0812">Transmembrane</keyword>
<evidence type="ECO:0000256" key="3">
    <source>
        <dbReference type="ARBA" id="ARBA00022989"/>
    </source>
</evidence>
<comment type="caution">
    <text evidence="7">The sequence shown here is derived from an EMBL/GenBank/DDBJ whole genome shotgun (WGS) entry which is preliminary data.</text>
</comment>
<name>A0A9N9EJC1_9GLOM</name>
<reference evidence="7" key="1">
    <citation type="submission" date="2021-06" db="EMBL/GenBank/DDBJ databases">
        <authorList>
            <person name="Kallberg Y."/>
            <person name="Tangrot J."/>
            <person name="Rosling A."/>
        </authorList>
    </citation>
    <scope>NUCLEOTIDE SEQUENCE</scope>
    <source>
        <strain evidence="7">IN212</strain>
    </source>
</reference>
<comment type="subcellular location">
    <subcellularLocation>
        <location evidence="1">Membrane</location>
        <topology evidence="1">Multi-pass membrane protein</topology>
    </subcellularLocation>
</comment>
<feature type="transmembrane region" description="Helical" evidence="6">
    <location>
        <begin position="12"/>
        <end position="32"/>
    </location>
</feature>
<protein>
    <submittedName>
        <fullName evidence="7">5653_t:CDS:1</fullName>
    </submittedName>
</protein>
<dbReference type="Pfam" id="PF00146">
    <property type="entry name" value="NADHdh"/>
    <property type="match status" value="1"/>
</dbReference>
<feature type="compositionally biased region" description="Pro residues" evidence="5">
    <location>
        <begin position="70"/>
        <end position="81"/>
    </location>
</feature>
<evidence type="ECO:0000256" key="1">
    <source>
        <dbReference type="ARBA" id="ARBA00004141"/>
    </source>
</evidence>
<keyword evidence="4 6" id="KW-0472">Membrane</keyword>
<feature type="non-terminal residue" evidence="7">
    <location>
        <position position="1"/>
    </location>
</feature>
<evidence type="ECO:0000256" key="2">
    <source>
        <dbReference type="ARBA" id="ARBA00022692"/>
    </source>
</evidence>
<keyword evidence="8" id="KW-1185">Reference proteome</keyword>
<dbReference type="EMBL" id="CAJVPZ010016523">
    <property type="protein sequence ID" value="CAG8674082.1"/>
    <property type="molecule type" value="Genomic_DNA"/>
</dbReference>
<evidence type="ECO:0000256" key="5">
    <source>
        <dbReference type="SAM" id="MobiDB-lite"/>
    </source>
</evidence>
<dbReference type="OrthoDB" id="531329at2759"/>
<accession>A0A9N9EJC1</accession>
<dbReference type="InterPro" id="IPR001694">
    <property type="entry name" value="NADH_UbQ_OxRdtase_su1/FPO"/>
</dbReference>
<dbReference type="Proteomes" id="UP000789396">
    <property type="component" value="Unassembled WGS sequence"/>
</dbReference>
<keyword evidence="3 6" id="KW-1133">Transmembrane helix</keyword>
<sequence>LSLSHIIEAQEPVWYLVPLLPIWVLWVMVVVAETNRAPFDLPESEGWGLKRAYLNPRASNNRDPKDPPSKKPPPPKAPLSP</sequence>